<accession>A0A067FAZ4</accession>
<proteinExistence type="predicted"/>
<gene>
    <name evidence="1" type="ORF">CISIN_1g041148mg</name>
</gene>
<dbReference type="SMR" id="A0A067FAZ4"/>
<organism evidence="1 2">
    <name type="scientific">Citrus sinensis</name>
    <name type="common">Sweet orange</name>
    <name type="synonym">Citrus aurantium var. sinensis</name>
    <dbReference type="NCBI Taxonomy" id="2711"/>
    <lineage>
        <taxon>Eukaryota</taxon>
        <taxon>Viridiplantae</taxon>
        <taxon>Streptophyta</taxon>
        <taxon>Embryophyta</taxon>
        <taxon>Tracheophyta</taxon>
        <taxon>Spermatophyta</taxon>
        <taxon>Magnoliopsida</taxon>
        <taxon>eudicotyledons</taxon>
        <taxon>Gunneridae</taxon>
        <taxon>Pentapetalae</taxon>
        <taxon>rosids</taxon>
        <taxon>malvids</taxon>
        <taxon>Sapindales</taxon>
        <taxon>Rutaceae</taxon>
        <taxon>Aurantioideae</taxon>
        <taxon>Citrus</taxon>
    </lineage>
</organism>
<dbReference type="Proteomes" id="UP000027120">
    <property type="component" value="Unassembled WGS sequence"/>
</dbReference>
<sequence>MGQGRGECFQNVMSLMTICDFDMIFSGCRHIHLMLRQKIVIACIVILSFLRRLSIIDSLFLKYDNEKVELENKPTNASNVFGPSDQVFMQ</sequence>
<protein>
    <submittedName>
        <fullName evidence="1">Uncharacterized protein</fullName>
    </submittedName>
</protein>
<evidence type="ECO:0000313" key="1">
    <source>
        <dbReference type="EMBL" id="KDO64564.1"/>
    </source>
</evidence>
<keyword evidence="2" id="KW-1185">Reference proteome</keyword>
<dbReference type="AlphaFoldDB" id="A0A067FAZ4"/>
<evidence type="ECO:0000313" key="2">
    <source>
        <dbReference type="Proteomes" id="UP000027120"/>
    </source>
</evidence>
<dbReference type="EMBL" id="KK784906">
    <property type="protein sequence ID" value="KDO64564.1"/>
    <property type="molecule type" value="Genomic_DNA"/>
</dbReference>
<reference evidence="1 2" key="1">
    <citation type="submission" date="2014-04" db="EMBL/GenBank/DDBJ databases">
        <authorList>
            <consortium name="International Citrus Genome Consortium"/>
            <person name="Gmitter F."/>
            <person name="Chen C."/>
            <person name="Farmerie W."/>
            <person name="Harkins T."/>
            <person name="Desany B."/>
            <person name="Mohiuddin M."/>
            <person name="Kodira C."/>
            <person name="Borodovsky M."/>
            <person name="Lomsadze A."/>
            <person name="Burns P."/>
            <person name="Jenkins J."/>
            <person name="Prochnik S."/>
            <person name="Shu S."/>
            <person name="Chapman J."/>
            <person name="Pitluck S."/>
            <person name="Schmutz J."/>
            <person name="Rokhsar D."/>
        </authorList>
    </citation>
    <scope>NUCLEOTIDE SEQUENCE</scope>
</reference>
<name>A0A067FAZ4_CITSI</name>